<evidence type="ECO:0000313" key="2">
    <source>
        <dbReference type="EMBL" id="AUD01688.1"/>
    </source>
</evidence>
<dbReference type="KEGG" id="spir:CWM47_07555"/>
<dbReference type="EMBL" id="CP025096">
    <property type="protein sequence ID" value="AUD01688.1"/>
    <property type="molecule type" value="Genomic_DNA"/>
</dbReference>
<feature type="chain" id="PRO_5014843240" description="DUF3078 domain-containing protein" evidence="1">
    <location>
        <begin position="20"/>
        <end position="297"/>
    </location>
</feature>
<keyword evidence="3" id="KW-1185">Reference proteome</keyword>
<dbReference type="RefSeq" id="WP_100987409.1">
    <property type="nucleotide sequence ID" value="NZ_CP025096.1"/>
</dbReference>
<evidence type="ECO:0000256" key="1">
    <source>
        <dbReference type="SAM" id="SignalP"/>
    </source>
</evidence>
<sequence length="297" mass="32962">MKHIFLLYSLVSLSISALAQEVVIDTNYYAPPPVVRKRVLTEDPDNNLEPRQSRASRRRSELIDQLNEVQTWYIGAESGFRSDASILSNSFDRLVSNPTPTKTSWSALVGYNFRNAWSIETGYTRAPIHLDISIANNASPLAFNYLNSGYGIPLRIKRRIGSGKQAANGTGFWITGGAWLTPNGAGQTGDFKLIGYSHLGRNRVDTLRLTNSTIVFKRVTGVAELGLDYTTRLSPHLELGFYARKYWGLGNALKADLVYTINNSAMQQATITANGTGWGIGVALRYIYGRQYEVKTL</sequence>
<organism evidence="2 3">
    <name type="scientific">Spirosoma pollinicola</name>
    <dbReference type="NCBI Taxonomy" id="2057025"/>
    <lineage>
        <taxon>Bacteria</taxon>
        <taxon>Pseudomonadati</taxon>
        <taxon>Bacteroidota</taxon>
        <taxon>Cytophagia</taxon>
        <taxon>Cytophagales</taxon>
        <taxon>Cytophagaceae</taxon>
        <taxon>Spirosoma</taxon>
    </lineage>
</organism>
<keyword evidence="1" id="KW-0732">Signal</keyword>
<name>A0A2K8YVV3_9BACT</name>
<dbReference type="Gene3D" id="2.40.160.20">
    <property type="match status" value="1"/>
</dbReference>
<reference evidence="2 3" key="1">
    <citation type="submission" date="2017-11" db="EMBL/GenBank/DDBJ databases">
        <title>Taxonomic description and genome sequences of Spirosoma HA7 sp. nov., isolated from pollen microhabitat of Corylus avellana.</title>
        <authorList>
            <person name="Ambika Manirajan B."/>
            <person name="Suarez C."/>
            <person name="Ratering S."/>
            <person name="Geissler-Plaum R."/>
            <person name="Cardinale M."/>
            <person name="Sylvia S."/>
        </authorList>
    </citation>
    <scope>NUCLEOTIDE SEQUENCE [LARGE SCALE GENOMIC DNA]</scope>
    <source>
        <strain evidence="2 3">HA7</strain>
    </source>
</reference>
<protein>
    <recommendedName>
        <fullName evidence="4">DUF3078 domain-containing protein</fullName>
    </recommendedName>
</protein>
<accession>A0A2K8YVV3</accession>
<gene>
    <name evidence="2" type="ORF">CWM47_07555</name>
</gene>
<evidence type="ECO:0008006" key="4">
    <source>
        <dbReference type="Google" id="ProtNLM"/>
    </source>
</evidence>
<evidence type="ECO:0000313" key="3">
    <source>
        <dbReference type="Proteomes" id="UP000232883"/>
    </source>
</evidence>
<proteinExistence type="predicted"/>
<feature type="signal peptide" evidence="1">
    <location>
        <begin position="1"/>
        <end position="19"/>
    </location>
</feature>
<dbReference type="OrthoDB" id="942794at2"/>
<dbReference type="Proteomes" id="UP000232883">
    <property type="component" value="Chromosome"/>
</dbReference>
<dbReference type="AlphaFoldDB" id="A0A2K8YVV3"/>